<name>A0A5C3MVE7_9AGAM</name>
<gene>
    <name evidence="2" type="ORF">OE88DRAFT_1663161</name>
</gene>
<feature type="domain" description="Aminoglycoside phosphotransferase" evidence="1">
    <location>
        <begin position="73"/>
        <end position="319"/>
    </location>
</feature>
<dbReference type="PANTHER" id="PTHR21310:SF13">
    <property type="entry name" value="AMINOGLYCOSIDE PHOSPHOTRANSFERASE DOMAIN-CONTAINING PROTEIN"/>
    <property type="match status" value="1"/>
</dbReference>
<sequence>MHSSQTHQVEWVPNVFGSEPRWTDEASIEAIEQLARDHIQLNGHPLRDISVKFLAEGGFNKLYTVHMDPAPTDSEYVVRVALPVDPRWKTLSEVATLALARKYCPDVIPRVHSWNADANSQQYTSGFEWIIMEKMPGGVLADRWLDMSWYAKTELVRELVGVIAKLSVHRYSCIGNIYPHDCVEIDNEHPSSSIFVSDAPTIGRIVSVDFFRDKHLEYDVPRGPFHSSHDWLSARLAIILNDAADVLQNSSDEDDLEDAKVSKDLAQRLFALLPSFFPPSTESPEVTMLRHDDLNEHNILLDGHGKLTGIVDWECVSVLPVWKACQLPHFLITRDRMECPDVSRYMVDEDGRPNQLYFEHLIEWEKTRLRDLFLVEMEDVQPEWVEIRPALESKRRAEFESAVTYTSDNFFRVLVKEWLDQVEKGEETECPFLY</sequence>
<dbReference type="EMBL" id="ML213517">
    <property type="protein sequence ID" value="TFK48903.1"/>
    <property type="molecule type" value="Genomic_DNA"/>
</dbReference>
<dbReference type="InterPro" id="IPR002575">
    <property type="entry name" value="Aminoglycoside_PTrfase"/>
</dbReference>
<dbReference type="STRING" id="5364.A0A5C3MVE7"/>
<dbReference type="InterPro" id="IPR051678">
    <property type="entry name" value="AGP_Transferase"/>
</dbReference>
<dbReference type="Gene3D" id="3.90.1200.10">
    <property type="match status" value="1"/>
</dbReference>
<dbReference type="SUPFAM" id="SSF56112">
    <property type="entry name" value="Protein kinase-like (PK-like)"/>
    <property type="match status" value="1"/>
</dbReference>
<evidence type="ECO:0000313" key="3">
    <source>
        <dbReference type="Proteomes" id="UP000305948"/>
    </source>
</evidence>
<dbReference type="AlphaFoldDB" id="A0A5C3MVE7"/>
<dbReference type="Proteomes" id="UP000305948">
    <property type="component" value="Unassembled WGS sequence"/>
</dbReference>
<dbReference type="Pfam" id="PF01636">
    <property type="entry name" value="APH"/>
    <property type="match status" value="1"/>
</dbReference>
<organism evidence="2 3">
    <name type="scientific">Heliocybe sulcata</name>
    <dbReference type="NCBI Taxonomy" id="5364"/>
    <lineage>
        <taxon>Eukaryota</taxon>
        <taxon>Fungi</taxon>
        <taxon>Dikarya</taxon>
        <taxon>Basidiomycota</taxon>
        <taxon>Agaricomycotina</taxon>
        <taxon>Agaricomycetes</taxon>
        <taxon>Gloeophyllales</taxon>
        <taxon>Gloeophyllaceae</taxon>
        <taxon>Heliocybe</taxon>
    </lineage>
</organism>
<proteinExistence type="predicted"/>
<dbReference type="InterPro" id="IPR011009">
    <property type="entry name" value="Kinase-like_dom_sf"/>
</dbReference>
<evidence type="ECO:0000259" key="1">
    <source>
        <dbReference type="Pfam" id="PF01636"/>
    </source>
</evidence>
<dbReference type="OrthoDB" id="10003767at2759"/>
<keyword evidence="3" id="KW-1185">Reference proteome</keyword>
<evidence type="ECO:0000313" key="2">
    <source>
        <dbReference type="EMBL" id="TFK48903.1"/>
    </source>
</evidence>
<protein>
    <recommendedName>
        <fullName evidence="1">Aminoglycoside phosphotransferase domain-containing protein</fullName>
    </recommendedName>
</protein>
<accession>A0A5C3MVE7</accession>
<reference evidence="2 3" key="1">
    <citation type="journal article" date="2019" name="Nat. Ecol. Evol.">
        <title>Megaphylogeny resolves global patterns of mushroom evolution.</title>
        <authorList>
            <person name="Varga T."/>
            <person name="Krizsan K."/>
            <person name="Foldi C."/>
            <person name="Dima B."/>
            <person name="Sanchez-Garcia M."/>
            <person name="Sanchez-Ramirez S."/>
            <person name="Szollosi G.J."/>
            <person name="Szarkandi J.G."/>
            <person name="Papp V."/>
            <person name="Albert L."/>
            <person name="Andreopoulos W."/>
            <person name="Angelini C."/>
            <person name="Antonin V."/>
            <person name="Barry K.W."/>
            <person name="Bougher N.L."/>
            <person name="Buchanan P."/>
            <person name="Buyck B."/>
            <person name="Bense V."/>
            <person name="Catcheside P."/>
            <person name="Chovatia M."/>
            <person name="Cooper J."/>
            <person name="Damon W."/>
            <person name="Desjardin D."/>
            <person name="Finy P."/>
            <person name="Geml J."/>
            <person name="Haridas S."/>
            <person name="Hughes K."/>
            <person name="Justo A."/>
            <person name="Karasinski D."/>
            <person name="Kautmanova I."/>
            <person name="Kiss B."/>
            <person name="Kocsube S."/>
            <person name="Kotiranta H."/>
            <person name="LaButti K.M."/>
            <person name="Lechner B.E."/>
            <person name="Liimatainen K."/>
            <person name="Lipzen A."/>
            <person name="Lukacs Z."/>
            <person name="Mihaltcheva S."/>
            <person name="Morgado L.N."/>
            <person name="Niskanen T."/>
            <person name="Noordeloos M.E."/>
            <person name="Ohm R.A."/>
            <person name="Ortiz-Santana B."/>
            <person name="Ovrebo C."/>
            <person name="Racz N."/>
            <person name="Riley R."/>
            <person name="Savchenko A."/>
            <person name="Shiryaev A."/>
            <person name="Soop K."/>
            <person name="Spirin V."/>
            <person name="Szebenyi C."/>
            <person name="Tomsovsky M."/>
            <person name="Tulloss R.E."/>
            <person name="Uehling J."/>
            <person name="Grigoriev I.V."/>
            <person name="Vagvolgyi C."/>
            <person name="Papp T."/>
            <person name="Martin F.M."/>
            <person name="Miettinen O."/>
            <person name="Hibbett D.S."/>
            <person name="Nagy L.G."/>
        </authorList>
    </citation>
    <scope>NUCLEOTIDE SEQUENCE [LARGE SCALE GENOMIC DNA]</scope>
    <source>
        <strain evidence="2 3">OMC1185</strain>
    </source>
</reference>
<dbReference type="PANTHER" id="PTHR21310">
    <property type="entry name" value="AMINOGLYCOSIDE PHOSPHOTRANSFERASE-RELATED-RELATED"/>
    <property type="match status" value="1"/>
</dbReference>